<dbReference type="PROSITE" id="PS00815">
    <property type="entry name" value="AIPM_HOMOCIT_SYNTH_1"/>
    <property type="match status" value="1"/>
</dbReference>
<dbReference type="InterPro" id="IPR002034">
    <property type="entry name" value="AIPM/Hcit_synth_CS"/>
</dbReference>
<dbReference type="InterPro" id="IPR013785">
    <property type="entry name" value="Aldolase_TIM"/>
</dbReference>
<dbReference type="EMBL" id="LGKP01000006">
    <property type="protein sequence ID" value="KPL91378.1"/>
    <property type="molecule type" value="Genomic_DNA"/>
</dbReference>
<evidence type="ECO:0000256" key="7">
    <source>
        <dbReference type="ARBA" id="ARBA00048263"/>
    </source>
</evidence>
<keyword evidence="12" id="KW-1185">Reference proteome</keyword>
<dbReference type="PROSITE" id="PS50991">
    <property type="entry name" value="PYR_CT"/>
    <property type="match status" value="1"/>
</dbReference>
<keyword evidence="4" id="KW-0412">Isoleucine biosynthesis</keyword>
<keyword evidence="3" id="KW-0028">Amino-acid biosynthesis</keyword>
<dbReference type="UniPathway" id="UPA00047">
    <property type="reaction ID" value="UER00066"/>
</dbReference>
<sequence>MQIFLYDTTLRDGTQREGLSLSLADKLKIARELDRFGMHYIEGGWPGSNPKDAAFFAEAAKMEWKHAKIAAFGSTRRANSKPETDANLKALLDANTPVVTLVGKSWTLHVTEVLETTLEENLAMIRDSVALMKAHGKEVIYDAEHFFDGFRADNDYALATIKAAAEAGADWIVLCDTNGGSLPDWISAVVQQVKGKIKTQLGIHTHNDSELAVANSLAAIVAGCRQVQGTINGYGERCGNANLISIIPNLQVKMGMFCVLPDQLQRLTELSRTVSEIANLNPDEHAAYVGNSAFAHKGGIHVAAVAKVEHSYQHIEPVQVGNRKRVVISELSGRGNIKMRAEELGVESAGLERSVLERVKLLESKGFQFEAAEGSFELLVRRAAADYTAPFKLLDVVTIVEQRRGVEMQAEATVKLQIGEEIYHTAASGNGPVNALDQAMRKALLARYPELANVHLVDYKVRILDSESATGATTRVLIEAAMGEERWTTVGCSENIIEASWQALVDSLELPLVRAQSNQPVLLKHAETVAA</sequence>
<dbReference type="SMART" id="SM00917">
    <property type="entry name" value="LeuA_dimer"/>
    <property type="match status" value="1"/>
</dbReference>
<evidence type="ECO:0000256" key="3">
    <source>
        <dbReference type="ARBA" id="ARBA00022605"/>
    </source>
</evidence>
<dbReference type="InterPro" id="IPR013709">
    <property type="entry name" value="2-isopropylmalate_synth_dimer"/>
</dbReference>
<dbReference type="InterPro" id="IPR000891">
    <property type="entry name" value="PYR_CT"/>
</dbReference>
<reference evidence="11 12" key="1">
    <citation type="submission" date="2015-07" db="EMBL/GenBank/DDBJ databases">
        <title>Whole genome sequence of Herpetosiphon geysericola DSM 7119.</title>
        <authorList>
            <person name="Hemp J."/>
            <person name="Ward L.M."/>
            <person name="Pace L.A."/>
            <person name="Fischer W.W."/>
        </authorList>
    </citation>
    <scope>NUCLEOTIDE SEQUENCE [LARGE SCALE GENOMIC DNA]</scope>
    <source>
        <strain evidence="11 12">DSM 7119</strain>
    </source>
</reference>
<accession>A0A0N8GT83</accession>
<dbReference type="InterPro" id="IPR036230">
    <property type="entry name" value="LeuA_allosteric_dom_sf"/>
</dbReference>
<gene>
    <name evidence="11" type="ORF">SE18_02880</name>
</gene>
<dbReference type="Gene3D" id="1.10.238.260">
    <property type="match status" value="1"/>
</dbReference>
<evidence type="ECO:0000256" key="6">
    <source>
        <dbReference type="ARBA" id="ARBA00023304"/>
    </source>
</evidence>
<name>A0A0N8GT83_9CHLR</name>
<keyword evidence="5 9" id="KW-0808">Transferase</keyword>
<evidence type="ECO:0000259" key="10">
    <source>
        <dbReference type="PROSITE" id="PS50991"/>
    </source>
</evidence>
<dbReference type="CDD" id="cd07941">
    <property type="entry name" value="DRE_TIM_LeuA3"/>
    <property type="match status" value="1"/>
</dbReference>
<dbReference type="EC" id="2.3.3.21" evidence="8"/>
<comment type="caution">
    <text evidence="11">The sequence shown here is derived from an EMBL/GenBank/DDBJ whole genome shotgun (WGS) entry which is preliminary data.</text>
</comment>
<dbReference type="InterPro" id="IPR005675">
    <property type="entry name" value="Citramal_synthase"/>
</dbReference>
<dbReference type="NCBIfam" id="TIGR00977">
    <property type="entry name" value="citramal_synth"/>
    <property type="match status" value="1"/>
</dbReference>
<dbReference type="SUPFAM" id="SSF51569">
    <property type="entry name" value="Aldolase"/>
    <property type="match status" value="1"/>
</dbReference>
<comment type="pathway">
    <text evidence="1">Amino-acid biosynthesis; L-isoleucine biosynthesis; 2-oxobutanoate from pyruvate: step 1/3.</text>
</comment>
<dbReference type="OrthoDB" id="9804858at2"/>
<dbReference type="GO" id="GO:0043714">
    <property type="term" value="F:(R)-citramalate synthase activity"/>
    <property type="evidence" value="ECO:0007669"/>
    <property type="project" value="UniProtKB-UniRule"/>
</dbReference>
<dbReference type="GO" id="GO:0009097">
    <property type="term" value="P:isoleucine biosynthetic process"/>
    <property type="evidence" value="ECO:0007669"/>
    <property type="project" value="UniProtKB-UniRule"/>
</dbReference>
<dbReference type="Proteomes" id="UP000050277">
    <property type="component" value="Unassembled WGS sequence"/>
</dbReference>
<evidence type="ECO:0000256" key="2">
    <source>
        <dbReference type="ARBA" id="ARBA00006154"/>
    </source>
</evidence>
<comment type="catalytic activity">
    <reaction evidence="7">
        <text>pyruvate + acetyl-CoA + H2O = (3R)-citramalate + CoA + H(+)</text>
        <dbReference type="Rhea" id="RHEA:19045"/>
        <dbReference type="ChEBI" id="CHEBI:15361"/>
        <dbReference type="ChEBI" id="CHEBI:15377"/>
        <dbReference type="ChEBI" id="CHEBI:15378"/>
        <dbReference type="ChEBI" id="CHEBI:30934"/>
        <dbReference type="ChEBI" id="CHEBI:57287"/>
        <dbReference type="ChEBI" id="CHEBI:57288"/>
        <dbReference type="EC" id="2.3.3.21"/>
    </reaction>
</comment>
<dbReference type="PANTHER" id="PTHR43538">
    <property type="entry name" value="ALPHA-IPM SYNTHASE/HOMOCITRATE SYNTHASE"/>
    <property type="match status" value="1"/>
</dbReference>
<proteinExistence type="inferred from homology"/>
<dbReference type="InterPro" id="IPR054691">
    <property type="entry name" value="LeuA/HCS_post-cat"/>
</dbReference>
<dbReference type="Pfam" id="PF00682">
    <property type="entry name" value="HMGL-like"/>
    <property type="match status" value="1"/>
</dbReference>
<dbReference type="GO" id="GO:0009098">
    <property type="term" value="P:L-leucine biosynthetic process"/>
    <property type="evidence" value="ECO:0007669"/>
    <property type="project" value="InterPro"/>
</dbReference>
<evidence type="ECO:0000256" key="5">
    <source>
        <dbReference type="ARBA" id="ARBA00022679"/>
    </source>
</evidence>
<evidence type="ECO:0000313" key="11">
    <source>
        <dbReference type="EMBL" id="KPL91378.1"/>
    </source>
</evidence>
<dbReference type="Pfam" id="PF22617">
    <property type="entry name" value="HCS_D2"/>
    <property type="match status" value="1"/>
</dbReference>
<protein>
    <recommendedName>
        <fullName evidence="8">Citramalate synthase</fullName>
        <ecNumber evidence="8">2.3.3.21</ecNumber>
    </recommendedName>
</protein>
<keyword evidence="6" id="KW-0100">Branched-chain amino acid biosynthesis</keyword>
<organism evidence="11 12">
    <name type="scientific">Herpetosiphon geysericola</name>
    <dbReference type="NCBI Taxonomy" id="70996"/>
    <lineage>
        <taxon>Bacteria</taxon>
        <taxon>Bacillati</taxon>
        <taxon>Chloroflexota</taxon>
        <taxon>Chloroflexia</taxon>
        <taxon>Herpetosiphonales</taxon>
        <taxon>Herpetosiphonaceae</taxon>
        <taxon>Herpetosiphon</taxon>
    </lineage>
</organism>
<dbReference type="AlphaFoldDB" id="A0A0N8GT83"/>
<evidence type="ECO:0000256" key="9">
    <source>
        <dbReference type="RuleBase" id="RU003523"/>
    </source>
</evidence>
<evidence type="ECO:0000256" key="8">
    <source>
        <dbReference type="NCBIfam" id="TIGR00977"/>
    </source>
</evidence>
<evidence type="ECO:0000256" key="1">
    <source>
        <dbReference type="ARBA" id="ARBA00004743"/>
    </source>
</evidence>
<dbReference type="RefSeq" id="WP_054532913.1">
    <property type="nucleotide sequence ID" value="NZ_LGKP01000006.1"/>
</dbReference>
<dbReference type="PANTHER" id="PTHR43538:SF1">
    <property type="entry name" value="(R)-CITRAMALATE SYNTHASE"/>
    <property type="match status" value="1"/>
</dbReference>
<dbReference type="GO" id="GO:0003852">
    <property type="term" value="F:2-isopropylmalate synthase activity"/>
    <property type="evidence" value="ECO:0007669"/>
    <property type="project" value="InterPro"/>
</dbReference>
<feature type="domain" description="Pyruvate carboxyltransferase" evidence="10">
    <location>
        <begin position="3"/>
        <end position="265"/>
    </location>
</feature>
<dbReference type="SUPFAM" id="SSF110921">
    <property type="entry name" value="2-isopropylmalate synthase LeuA, allosteric (dimerisation) domain"/>
    <property type="match status" value="1"/>
</dbReference>
<dbReference type="PATRIC" id="fig|70996.4.peg.1737"/>
<dbReference type="Gene3D" id="3.30.160.270">
    <property type="match status" value="1"/>
</dbReference>
<dbReference type="STRING" id="70996.SE18_02880"/>
<comment type="similarity">
    <text evidence="2 9">Belongs to the alpha-IPM synthase/homocitrate synthase family.</text>
</comment>
<evidence type="ECO:0000256" key="4">
    <source>
        <dbReference type="ARBA" id="ARBA00022624"/>
    </source>
</evidence>
<dbReference type="Gene3D" id="3.20.20.70">
    <property type="entry name" value="Aldolase class I"/>
    <property type="match status" value="1"/>
</dbReference>
<evidence type="ECO:0000313" key="12">
    <source>
        <dbReference type="Proteomes" id="UP000050277"/>
    </source>
</evidence>
<dbReference type="Pfam" id="PF08502">
    <property type="entry name" value="LeuA_dimer"/>
    <property type="match status" value="1"/>
</dbReference>